<dbReference type="EMBL" id="JBDLYL010000006">
    <property type="protein sequence ID" value="MEN8639614.1"/>
    <property type="molecule type" value="Genomic_DNA"/>
</dbReference>
<gene>
    <name evidence="1" type="ORF">ABFE88_08130</name>
</gene>
<reference evidence="1 2" key="1">
    <citation type="submission" date="2024-05" db="EMBL/GenBank/DDBJ databases">
        <title>Sequence of Lycoming College course isolates.</title>
        <authorList>
            <person name="Reigle C.A."/>
            <person name="Newman J.D."/>
        </authorList>
    </citation>
    <scope>NUCLEOTIDE SEQUENCE [LARGE SCALE GENOMIC DNA]</scope>
    <source>
        <strain evidence="1 2">CAR-09</strain>
    </source>
</reference>
<proteinExistence type="predicted"/>
<accession>A0ABV0DCW2</accession>
<sequence length="252" mass="27161">MQTISVQALSSVAPQSDKRDSVARMQPGQVYAARFSDGWVKIGRGRDAQLRITCHIAASAMRGAKLVESCVSGQVVDSVAAESALIDMCGGAQAAVHGREWFLSPDYPALVAMIEGQYAGDPAEWFAAHSEAVEAQAQKVFNFIRSPVTPAPVFSDQDMAAWTSALEHAAVLEQIFLDDCYGGQLFSKESKGHSAFLLMAALALWKSPAHSVAVIYWKAFNEPDQLLSELSEAATQVCMNFAHTHDKAARVA</sequence>
<evidence type="ECO:0000313" key="2">
    <source>
        <dbReference type="Proteomes" id="UP001424532"/>
    </source>
</evidence>
<name>A0ABV0DCW2_9PSED</name>
<comment type="caution">
    <text evidence="1">The sequence shown here is derived from an EMBL/GenBank/DDBJ whole genome shotgun (WGS) entry which is preliminary data.</text>
</comment>
<organism evidence="1 2">
    <name type="scientific">Pseudomonas sichuanensis</name>
    <dbReference type="NCBI Taxonomy" id="2213015"/>
    <lineage>
        <taxon>Bacteria</taxon>
        <taxon>Pseudomonadati</taxon>
        <taxon>Pseudomonadota</taxon>
        <taxon>Gammaproteobacteria</taxon>
        <taxon>Pseudomonadales</taxon>
        <taxon>Pseudomonadaceae</taxon>
        <taxon>Pseudomonas</taxon>
    </lineage>
</organism>
<keyword evidence="2" id="KW-1185">Reference proteome</keyword>
<dbReference type="Proteomes" id="UP001424532">
    <property type="component" value="Unassembled WGS sequence"/>
</dbReference>
<evidence type="ECO:0000313" key="1">
    <source>
        <dbReference type="EMBL" id="MEN8639614.1"/>
    </source>
</evidence>
<protein>
    <submittedName>
        <fullName evidence="1">Uncharacterized protein</fullName>
    </submittedName>
</protein>
<dbReference type="RefSeq" id="WP_347149567.1">
    <property type="nucleotide sequence ID" value="NZ_JBDLYL010000006.1"/>
</dbReference>